<accession>A0A3R7FJQ4</accession>
<keyword evidence="3" id="KW-1185">Reference proteome</keyword>
<evidence type="ECO:0000313" key="3">
    <source>
        <dbReference type="Proteomes" id="UP000286415"/>
    </source>
</evidence>
<gene>
    <name evidence="2" type="ORF">CSKR_114382</name>
</gene>
<protein>
    <recommendedName>
        <fullName evidence="1">Bicarbonate transporter-like transmembrane domain-containing protein</fullName>
    </recommendedName>
</protein>
<dbReference type="EMBL" id="NIRI02000056">
    <property type="protein sequence ID" value="KAG5442598.1"/>
    <property type="molecule type" value="Genomic_DNA"/>
</dbReference>
<dbReference type="Pfam" id="PF00955">
    <property type="entry name" value="HCO3_cotransp"/>
    <property type="match status" value="1"/>
</dbReference>
<dbReference type="GO" id="GO:0006820">
    <property type="term" value="P:monoatomic anion transport"/>
    <property type="evidence" value="ECO:0007669"/>
    <property type="project" value="InterPro"/>
</dbReference>
<dbReference type="STRING" id="79923.A0A3R7FJQ4"/>
<comment type="caution">
    <text evidence="2">The sequence shown here is derived from an EMBL/GenBank/DDBJ whole genome shotgun (WGS) entry which is preliminary data.</text>
</comment>
<dbReference type="AlphaFoldDB" id="A0A3R7FJQ4"/>
<feature type="domain" description="Bicarbonate transporter-like transmembrane" evidence="1">
    <location>
        <begin position="223"/>
        <end position="272"/>
    </location>
</feature>
<reference evidence="2 3" key="1">
    <citation type="journal article" date="2018" name="Biotechnol. Adv.">
        <title>Improved genomic resources and new bioinformatic workflow for the carcinogenic parasite Clonorchis sinensis: Biotechnological implications.</title>
        <authorList>
            <person name="Wang D."/>
            <person name="Korhonen P.K."/>
            <person name="Gasser R.B."/>
            <person name="Young N.D."/>
        </authorList>
    </citation>
    <scope>NUCLEOTIDE SEQUENCE [LARGE SCALE GENOMIC DNA]</scope>
    <source>
        <strain evidence="2">Cs-k2</strain>
    </source>
</reference>
<organism evidence="2 3">
    <name type="scientific">Clonorchis sinensis</name>
    <name type="common">Chinese liver fluke</name>
    <dbReference type="NCBI Taxonomy" id="79923"/>
    <lineage>
        <taxon>Eukaryota</taxon>
        <taxon>Metazoa</taxon>
        <taxon>Spiralia</taxon>
        <taxon>Lophotrochozoa</taxon>
        <taxon>Platyhelminthes</taxon>
        <taxon>Trematoda</taxon>
        <taxon>Digenea</taxon>
        <taxon>Opisthorchiida</taxon>
        <taxon>Opisthorchiata</taxon>
        <taxon>Opisthorchiidae</taxon>
        <taxon>Clonorchis</taxon>
    </lineage>
</organism>
<dbReference type="OrthoDB" id="1735926at2759"/>
<dbReference type="InParanoid" id="A0A3R7FJQ4"/>
<proteinExistence type="predicted"/>
<dbReference type="Proteomes" id="UP000286415">
    <property type="component" value="Unassembled WGS sequence"/>
</dbReference>
<evidence type="ECO:0000313" key="2">
    <source>
        <dbReference type="EMBL" id="KAG5442598.1"/>
    </source>
</evidence>
<evidence type="ECO:0000259" key="1">
    <source>
        <dbReference type="Pfam" id="PF00955"/>
    </source>
</evidence>
<sequence length="330" mass="36613">MAVFVPLARIYLLPTVACCSSSEAIDRWSICVTSLTGALPVSAVVPVRQRISYSLSHQRTLGKSSVNGSSCIGAYFIRRCAHACTFVRRQRVVRMTPSAFEDLLSSFQASVVLPILEDPKGGTIDRQLGRLLDRRSSSGANHPHRSSVNTFAYSDLKIWVRNEMGVNLKFVSSDLPACYVILNILTLLPSLKACWFDIRHVLKPAMRNDYGATQNRSNSQLGKALFRKLHLFTIIQLIQLLVLCAFGFAPNPYVEMVFPVLLVGQIVFRYVIGSHLAPVNSYVYTTESARGIPTTGCTISTFPRFSNYFWIGVGAPAVSQPTLYLRVARQ</sequence>
<reference evidence="2 3" key="2">
    <citation type="journal article" date="2021" name="Genomics">
        <title>High-quality reference genome for Clonorchis sinensis.</title>
        <authorList>
            <person name="Young N.D."/>
            <person name="Stroehlein A.J."/>
            <person name="Kinkar L."/>
            <person name="Wang T."/>
            <person name="Sohn W.M."/>
            <person name="Chang B.C.H."/>
            <person name="Kaur P."/>
            <person name="Weisz D."/>
            <person name="Dudchenko O."/>
            <person name="Aiden E.L."/>
            <person name="Korhonen P.K."/>
            <person name="Gasser R.B."/>
        </authorList>
    </citation>
    <scope>NUCLEOTIDE SEQUENCE [LARGE SCALE GENOMIC DNA]</scope>
    <source>
        <strain evidence="2">Cs-k2</strain>
    </source>
</reference>
<name>A0A3R7FJQ4_CLOSI</name>
<dbReference type="InterPro" id="IPR011531">
    <property type="entry name" value="HCO3_transpt-like_TM_dom"/>
</dbReference>
<dbReference type="GO" id="GO:0016020">
    <property type="term" value="C:membrane"/>
    <property type="evidence" value="ECO:0007669"/>
    <property type="project" value="InterPro"/>
</dbReference>